<feature type="chain" id="PRO_5037210588" evidence="1">
    <location>
        <begin position="25"/>
        <end position="151"/>
    </location>
</feature>
<dbReference type="Proteomes" id="UP000753908">
    <property type="component" value="Unassembled WGS sequence"/>
</dbReference>
<comment type="caution">
    <text evidence="2">The sequence shown here is derived from an EMBL/GenBank/DDBJ whole genome shotgun (WGS) entry which is preliminary data.</text>
</comment>
<accession>A0A951UDP9</accession>
<dbReference type="AlphaFoldDB" id="A0A951UDP9"/>
<evidence type="ECO:0000313" key="3">
    <source>
        <dbReference type="Proteomes" id="UP000753908"/>
    </source>
</evidence>
<evidence type="ECO:0000313" key="2">
    <source>
        <dbReference type="EMBL" id="MBW4549344.1"/>
    </source>
</evidence>
<evidence type="ECO:0000256" key="1">
    <source>
        <dbReference type="SAM" id="SignalP"/>
    </source>
</evidence>
<organism evidence="2 3">
    <name type="scientific">Symplocastrum torsivum CPER-KK1</name>
    <dbReference type="NCBI Taxonomy" id="450513"/>
    <lineage>
        <taxon>Bacteria</taxon>
        <taxon>Bacillati</taxon>
        <taxon>Cyanobacteriota</taxon>
        <taxon>Cyanophyceae</taxon>
        <taxon>Oscillatoriophycideae</taxon>
        <taxon>Oscillatoriales</taxon>
        <taxon>Microcoleaceae</taxon>
        <taxon>Symplocastrum</taxon>
    </lineage>
</organism>
<keyword evidence="1" id="KW-0732">Signal</keyword>
<dbReference type="EMBL" id="JAHHIF010000093">
    <property type="protein sequence ID" value="MBW4549344.1"/>
    <property type="molecule type" value="Genomic_DNA"/>
</dbReference>
<protein>
    <submittedName>
        <fullName evidence="2">Uncharacterized protein</fullName>
    </submittedName>
</protein>
<reference evidence="2" key="1">
    <citation type="submission" date="2021-05" db="EMBL/GenBank/DDBJ databases">
        <authorList>
            <person name="Pietrasiak N."/>
            <person name="Ward R."/>
            <person name="Stajich J.E."/>
            <person name="Kurbessoian T."/>
        </authorList>
    </citation>
    <scope>NUCLEOTIDE SEQUENCE</scope>
    <source>
        <strain evidence="2">CPER-KK1</strain>
    </source>
</reference>
<proteinExistence type="predicted"/>
<gene>
    <name evidence="2" type="ORF">KME25_33790</name>
</gene>
<sequence>MQVPLKKLLSALFVAAASSVLASAATAQTNTARFQPIRIETIPETFNRAFFNDSGDFYTNRSTGRQIDFLIGPGLPGNAAFPEIEIERDAALINTIYTSAIYQQGATGPVLRTPDLPNPYNTSVLVLPITPGRFGSPVEGSEFFLETLPPQ</sequence>
<name>A0A951UDP9_9CYAN</name>
<reference evidence="2" key="2">
    <citation type="journal article" date="2022" name="Microbiol. Resour. Announc.">
        <title>Metagenome Sequencing to Explore Phylogenomics of Terrestrial Cyanobacteria.</title>
        <authorList>
            <person name="Ward R.D."/>
            <person name="Stajich J.E."/>
            <person name="Johansen J.R."/>
            <person name="Huntemann M."/>
            <person name="Clum A."/>
            <person name="Foster B."/>
            <person name="Foster B."/>
            <person name="Roux S."/>
            <person name="Palaniappan K."/>
            <person name="Varghese N."/>
            <person name="Mukherjee S."/>
            <person name="Reddy T.B.K."/>
            <person name="Daum C."/>
            <person name="Copeland A."/>
            <person name="Chen I.A."/>
            <person name="Ivanova N.N."/>
            <person name="Kyrpides N.C."/>
            <person name="Shapiro N."/>
            <person name="Eloe-Fadrosh E.A."/>
            <person name="Pietrasiak N."/>
        </authorList>
    </citation>
    <scope>NUCLEOTIDE SEQUENCE</scope>
    <source>
        <strain evidence="2">CPER-KK1</strain>
    </source>
</reference>
<feature type="signal peptide" evidence="1">
    <location>
        <begin position="1"/>
        <end position="24"/>
    </location>
</feature>